<keyword evidence="7" id="KW-1185">Reference proteome</keyword>
<feature type="domain" description="Homeobox" evidence="5">
    <location>
        <begin position="51"/>
        <end position="97"/>
    </location>
</feature>
<evidence type="ECO:0000256" key="2">
    <source>
        <dbReference type="ARBA" id="ARBA00023155"/>
    </source>
</evidence>
<dbReference type="InterPro" id="IPR008422">
    <property type="entry name" value="KN_HD"/>
</dbReference>
<dbReference type="InterPro" id="IPR009057">
    <property type="entry name" value="Homeodomain-like_sf"/>
</dbReference>
<dbReference type="OrthoDB" id="10056939at2759"/>
<dbReference type="Pfam" id="PF05920">
    <property type="entry name" value="Homeobox_KN"/>
    <property type="match status" value="1"/>
</dbReference>
<dbReference type="AlphaFoldDB" id="A0A1G4JYS6"/>
<accession>A0A1G4JYS6</accession>
<dbReference type="GO" id="GO:0006355">
    <property type="term" value="P:regulation of DNA-templated transcription"/>
    <property type="evidence" value="ECO:0007669"/>
    <property type="project" value="InterPro"/>
</dbReference>
<evidence type="ECO:0000256" key="1">
    <source>
        <dbReference type="ARBA" id="ARBA00023125"/>
    </source>
</evidence>
<dbReference type="InterPro" id="IPR050224">
    <property type="entry name" value="TALE_homeobox"/>
</dbReference>
<proteinExistence type="predicted"/>
<dbReference type="GO" id="GO:0003677">
    <property type="term" value="F:DNA binding"/>
    <property type="evidence" value="ECO:0007669"/>
    <property type="project" value="UniProtKB-UniRule"/>
</dbReference>
<feature type="DNA-binding region" description="Homeobox" evidence="4">
    <location>
        <begin position="53"/>
        <end position="98"/>
    </location>
</feature>
<comment type="subcellular location">
    <subcellularLocation>
        <location evidence="4">Nucleus</location>
    </subcellularLocation>
</comment>
<reference evidence="6 7" key="1">
    <citation type="submission" date="2016-03" db="EMBL/GenBank/DDBJ databases">
        <authorList>
            <person name="Devillers H."/>
        </authorList>
    </citation>
    <scope>NUCLEOTIDE SEQUENCE [LARGE SCALE GENOMIC DNA]</scope>
    <source>
        <strain evidence="6">CBS 10888</strain>
    </source>
</reference>
<evidence type="ECO:0000313" key="7">
    <source>
        <dbReference type="Proteomes" id="UP000190274"/>
    </source>
</evidence>
<keyword evidence="3 4" id="KW-0539">Nucleus</keyword>
<dbReference type="Proteomes" id="UP000190274">
    <property type="component" value="Chromosome H"/>
</dbReference>
<dbReference type="PANTHER" id="PTHR11850">
    <property type="entry name" value="HOMEOBOX PROTEIN TRANSCRIPTION FACTORS"/>
    <property type="match status" value="1"/>
</dbReference>
<dbReference type="InterPro" id="IPR001356">
    <property type="entry name" value="HD"/>
</dbReference>
<dbReference type="EMBL" id="LT598461">
    <property type="protein sequence ID" value="SCU96311.1"/>
    <property type="molecule type" value="Genomic_DNA"/>
</dbReference>
<dbReference type="SUPFAM" id="SSF46689">
    <property type="entry name" value="Homeodomain-like"/>
    <property type="match status" value="1"/>
</dbReference>
<evidence type="ECO:0000256" key="4">
    <source>
        <dbReference type="PROSITE-ProRule" id="PRU00108"/>
    </source>
</evidence>
<dbReference type="SMART" id="SM00389">
    <property type="entry name" value="HOX"/>
    <property type="match status" value="1"/>
</dbReference>
<evidence type="ECO:0000256" key="3">
    <source>
        <dbReference type="ARBA" id="ARBA00023242"/>
    </source>
</evidence>
<protein>
    <submittedName>
        <fullName evidence="6">LADA_0H00232g1_1</fullName>
    </submittedName>
</protein>
<dbReference type="CDD" id="cd00086">
    <property type="entry name" value="homeodomain"/>
    <property type="match status" value="1"/>
</dbReference>
<dbReference type="STRING" id="1266660.A0A1G4JYS6"/>
<keyword evidence="2 4" id="KW-0371">Homeobox</keyword>
<gene>
    <name evidence="6" type="ORF">LADA_0H00232G</name>
</gene>
<keyword evidence="1 4" id="KW-0238">DNA-binding</keyword>
<evidence type="ECO:0000259" key="5">
    <source>
        <dbReference type="PROSITE" id="PS50071"/>
    </source>
</evidence>
<dbReference type="GO" id="GO:0005634">
    <property type="term" value="C:nucleus"/>
    <property type="evidence" value="ECO:0007669"/>
    <property type="project" value="UniProtKB-SubCell"/>
</dbReference>
<name>A0A1G4JYS6_9SACH</name>
<sequence>MTLDGDKKMILKDIMVAADGIAKKLLVENSGDFFEDIGKPKRFMKCVIFTLEEWFHCHSTYPYPTKTQARTLSEKTGLTIKQVENWLSNRRRKLKRNPIDSSLENILE</sequence>
<organism evidence="6 7">
    <name type="scientific">Lachancea dasiensis</name>
    <dbReference type="NCBI Taxonomy" id="1072105"/>
    <lineage>
        <taxon>Eukaryota</taxon>
        <taxon>Fungi</taxon>
        <taxon>Dikarya</taxon>
        <taxon>Ascomycota</taxon>
        <taxon>Saccharomycotina</taxon>
        <taxon>Saccharomycetes</taxon>
        <taxon>Saccharomycetales</taxon>
        <taxon>Saccharomycetaceae</taxon>
        <taxon>Lachancea</taxon>
    </lineage>
</organism>
<evidence type="ECO:0000313" key="6">
    <source>
        <dbReference type="EMBL" id="SCU96311.1"/>
    </source>
</evidence>
<dbReference type="PROSITE" id="PS50071">
    <property type="entry name" value="HOMEOBOX_2"/>
    <property type="match status" value="1"/>
</dbReference>
<dbReference type="Gene3D" id="1.10.10.60">
    <property type="entry name" value="Homeodomain-like"/>
    <property type="match status" value="1"/>
</dbReference>